<dbReference type="InParanoid" id="A0A316YJJ1"/>
<dbReference type="RefSeq" id="XP_025376785.1">
    <property type="nucleotide sequence ID" value="XM_025518087.1"/>
</dbReference>
<dbReference type="PANTHER" id="PTHR43441:SF2">
    <property type="entry name" value="FAMILY ACETYLTRANSFERASE, PUTATIVE (AFU_ORTHOLOGUE AFUA_7G00850)-RELATED"/>
    <property type="match status" value="1"/>
</dbReference>
<dbReference type="GO" id="GO:0008999">
    <property type="term" value="F:protein-N-terminal-alanine acetyltransferase activity"/>
    <property type="evidence" value="ECO:0007669"/>
    <property type="project" value="TreeGrafter"/>
</dbReference>
<evidence type="ECO:0000259" key="1">
    <source>
        <dbReference type="Pfam" id="PF13302"/>
    </source>
</evidence>
<keyword evidence="2" id="KW-0808">Transferase</keyword>
<reference evidence="2 3" key="1">
    <citation type="journal article" date="2018" name="Mol. Biol. Evol.">
        <title>Broad Genomic Sampling Reveals a Smut Pathogenic Ancestry of the Fungal Clade Ustilaginomycotina.</title>
        <authorList>
            <person name="Kijpornyongpan T."/>
            <person name="Mondo S.J."/>
            <person name="Barry K."/>
            <person name="Sandor L."/>
            <person name="Lee J."/>
            <person name="Lipzen A."/>
            <person name="Pangilinan J."/>
            <person name="LaButti K."/>
            <person name="Hainaut M."/>
            <person name="Henrissat B."/>
            <person name="Grigoriev I.V."/>
            <person name="Spatafora J.W."/>
            <person name="Aime M.C."/>
        </authorList>
    </citation>
    <scope>NUCLEOTIDE SEQUENCE [LARGE SCALE GENOMIC DNA]</scope>
    <source>
        <strain evidence="2 3">MCA 4198</strain>
    </source>
</reference>
<evidence type="ECO:0000313" key="2">
    <source>
        <dbReference type="EMBL" id="PWN89587.1"/>
    </source>
</evidence>
<evidence type="ECO:0000313" key="3">
    <source>
        <dbReference type="Proteomes" id="UP000245768"/>
    </source>
</evidence>
<dbReference type="InterPro" id="IPR051908">
    <property type="entry name" value="Ribosomal_N-acetyltransferase"/>
</dbReference>
<gene>
    <name evidence="2" type="ORF">FA10DRAFT_148315</name>
</gene>
<dbReference type="AlphaFoldDB" id="A0A316YJJ1"/>
<dbReference type="InterPro" id="IPR016181">
    <property type="entry name" value="Acyl_CoA_acyltransferase"/>
</dbReference>
<protein>
    <submittedName>
        <fullName evidence="2">Acyl-CoA N-acyltransferase</fullName>
    </submittedName>
</protein>
<dbReference type="GeneID" id="37040003"/>
<name>A0A316YJJ1_9BASI</name>
<dbReference type="EMBL" id="KZ819637">
    <property type="protein sequence ID" value="PWN89587.1"/>
    <property type="molecule type" value="Genomic_DNA"/>
</dbReference>
<dbReference type="Gene3D" id="3.40.630.30">
    <property type="match status" value="1"/>
</dbReference>
<keyword evidence="2" id="KW-0012">Acyltransferase</keyword>
<keyword evidence="3" id="KW-1185">Reference proteome</keyword>
<dbReference type="Proteomes" id="UP000245768">
    <property type="component" value="Unassembled WGS sequence"/>
</dbReference>
<accession>A0A316YJJ1</accession>
<dbReference type="GO" id="GO:1990189">
    <property type="term" value="F:protein N-terminal-serine acetyltransferase activity"/>
    <property type="evidence" value="ECO:0007669"/>
    <property type="project" value="TreeGrafter"/>
</dbReference>
<dbReference type="SUPFAM" id="SSF55729">
    <property type="entry name" value="Acyl-CoA N-acyltransferases (Nat)"/>
    <property type="match status" value="1"/>
</dbReference>
<sequence>MNDQRELGELVADPAASPAPLPGPFVGKHVTLVAFDPPVHGPPLFEEIKNAPQLWDYMLSGPFQDAGAYVAALHRMLETLNLYAILDNHAPQPGLAVKGHLALMRMDLPNRVGEVGTVLFAPSFQRSIGSTECIFLVMQTAFEDLKLRRFEWKCNSLNVASNRAALRLGFTFEGTFRKHMLLKGRNRDTNWYSIIDDDWPILKAVFTKWLADDNFDDGRQKKSLAEVRQSLP</sequence>
<dbReference type="OrthoDB" id="41238at2759"/>
<feature type="domain" description="N-acetyltransferase" evidence="1">
    <location>
        <begin position="40"/>
        <end position="171"/>
    </location>
</feature>
<organism evidence="2 3">
    <name type="scientific">Acaromyces ingoldii</name>
    <dbReference type="NCBI Taxonomy" id="215250"/>
    <lineage>
        <taxon>Eukaryota</taxon>
        <taxon>Fungi</taxon>
        <taxon>Dikarya</taxon>
        <taxon>Basidiomycota</taxon>
        <taxon>Ustilaginomycotina</taxon>
        <taxon>Exobasidiomycetes</taxon>
        <taxon>Exobasidiales</taxon>
        <taxon>Cryptobasidiaceae</taxon>
        <taxon>Acaromyces</taxon>
    </lineage>
</organism>
<dbReference type="PANTHER" id="PTHR43441">
    <property type="entry name" value="RIBOSOMAL-PROTEIN-SERINE ACETYLTRANSFERASE"/>
    <property type="match status" value="1"/>
</dbReference>
<proteinExistence type="predicted"/>
<dbReference type="InterPro" id="IPR000182">
    <property type="entry name" value="GNAT_dom"/>
</dbReference>
<dbReference type="Pfam" id="PF13302">
    <property type="entry name" value="Acetyltransf_3"/>
    <property type="match status" value="1"/>
</dbReference>